<dbReference type="Pfam" id="PF00226">
    <property type="entry name" value="DnaJ"/>
    <property type="match status" value="1"/>
</dbReference>
<protein>
    <recommendedName>
        <fullName evidence="11">CG7387-PA</fullName>
    </recommendedName>
</protein>
<dbReference type="OMA" id="QIRSAFY"/>
<dbReference type="FunFam" id="2.60.260.20:FF:000005">
    <property type="entry name" value="Chaperone protein dnaJ 1, mitochondrial"/>
    <property type="match status" value="1"/>
</dbReference>
<dbReference type="GeneID" id="6507332"/>
<dbReference type="SUPFAM" id="SSF49493">
    <property type="entry name" value="HSP40/DnaJ peptide-binding domain"/>
    <property type="match status" value="1"/>
</dbReference>
<dbReference type="CDD" id="cd06257">
    <property type="entry name" value="DnaJ"/>
    <property type="match status" value="1"/>
</dbReference>
<dbReference type="InterPro" id="IPR018253">
    <property type="entry name" value="DnaJ_domain_CS"/>
</dbReference>
<dbReference type="CDD" id="cd10747">
    <property type="entry name" value="DnaJ_C"/>
    <property type="match status" value="1"/>
</dbReference>
<organism evidence="9 10">
    <name type="scientific">Drosophila ananassae</name>
    <name type="common">Fruit fly</name>
    <dbReference type="NCBI Taxonomy" id="7217"/>
    <lineage>
        <taxon>Eukaryota</taxon>
        <taxon>Metazoa</taxon>
        <taxon>Ecdysozoa</taxon>
        <taxon>Arthropoda</taxon>
        <taxon>Hexapoda</taxon>
        <taxon>Insecta</taxon>
        <taxon>Pterygota</taxon>
        <taxon>Neoptera</taxon>
        <taxon>Endopterygota</taxon>
        <taxon>Diptera</taxon>
        <taxon>Brachycera</taxon>
        <taxon>Muscomorpha</taxon>
        <taxon>Ephydroidea</taxon>
        <taxon>Drosophilidae</taxon>
        <taxon>Drosophila</taxon>
        <taxon>Sophophora</taxon>
    </lineage>
</organism>
<evidence type="ECO:0000256" key="5">
    <source>
        <dbReference type="ARBA" id="ARBA00023186"/>
    </source>
</evidence>
<dbReference type="AlphaFoldDB" id="B3M9M8"/>
<gene>
    <name evidence="9" type="primary">Dana\GF24701</name>
    <name evidence="9" type="synonym">dana_GLEANR_9403</name>
    <name evidence="9" type="ORF">GF24701</name>
</gene>
<dbReference type="Proteomes" id="UP000007801">
    <property type="component" value="Unassembled WGS sequence"/>
</dbReference>
<evidence type="ECO:0000259" key="7">
    <source>
        <dbReference type="PROSITE" id="PS50076"/>
    </source>
</evidence>
<keyword evidence="2" id="KW-0677">Repeat</keyword>
<dbReference type="eggNOG" id="KOG0715">
    <property type="taxonomic scope" value="Eukaryota"/>
</dbReference>
<dbReference type="SMR" id="B3M9M8"/>
<dbReference type="InterPro" id="IPR002939">
    <property type="entry name" value="DnaJ_C"/>
</dbReference>
<feature type="domain" description="CR-type" evidence="8">
    <location>
        <begin position="231"/>
        <end position="312"/>
    </location>
</feature>
<dbReference type="PROSITE" id="PS51188">
    <property type="entry name" value="ZF_CR"/>
    <property type="match status" value="1"/>
</dbReference>
<dbReference type="OrthoDB" id="376357at2759"/>
<dbReference type="Gene3D" id="1.10.287.110">
    <property type="entry name" value="DnaJ domain"/>
    <property type="match status" value="1"/>
</dbReference>
<feature type="domain" description="J" evidence="7">
    <location>
        <begin position="111"/>
        <end position="175"/>
    </location>
</feature>
<evidence type="ECO:0000256" key="1">
    <source>
        <dbReference type="ARBA" id="ARBA00022723"/>
    </source>
</evidence>
<keyword evidence="1 6" id="KW-0479">Metal-binding</keyword>
<dbReference type="InterPro" id="IPR001305">
    <property type="entry name" value="HSP_DnaJ_Cys-rich_dom"/>
</dbReference>
<keyword evidence="10" id="KW-1185">Reference proteome</keyword>
<dbReference type="PROSITE" id="PS00636">
    <property type="entry name" value="DNAJ_1"/>
    <property type="match status" value="1"/>
</dbReference>
<evidence type="ECO:0000256" key="4">
    <source>
        <dbReference type="ARBA" id="ARBA00022833"/>
    </source>
</evidence>
<dbReference type="SMART" id="SM00271">
    <property type="entry name" value="DnaJ"/>
    <property type="match status" value="1"/>
</dbReference>
<dbReference type="PANTHER" id="PTHR44145">
    <property type="entry name" value="DNAJ HOMOLOG SUBFAMILY A MEMBER 3, MITOCHONDRIAL"/>
    <property type="match status" value="1"/>
</dbReference>
<dbReference type="InterPro" id="IPR001623">
    <property type="entry name" value="DnaJ_domain"/>
</dbReference>
<dbReference type="Pfam" id="PF01556">
    <property type="entry name" value="DnaJ_C"/>
    <property type="match status" value="1"/>
</dbReference>
<keyword evidence="3 6" id="KW-0863">Zinc-finger</keyword>
<dbReference type="Gene3D" id="2.60.260.20">
    <property type="entry name" value="Urease metallochaperone UreE, N-terminal domain"/>
    <property type="match status" value="2"/>
</dbReference>
<dbReference type="CDD" id="cd10719">
    <property type="entry name" value="DnaJ_zf"/>
    <property type="match status" value="1"/>
</dbReference>
<dbReference type="InterPro" id="IPR036869">
    <property type="entry name" value="J_dom_sf"/>
</dbReference>
<dbReference type="PANTHER" id="PTHR44145:SF3">
    <property type="entry name" value="DNAJ HOMOLOG SUBFAMILY A MEMBER 3, MITOCHONDRIAL"/>
    <property type="match status" value="1"/>
</dbReference>
<dbReference type="GO" id="GO:0007005">
    <property type="term" value="P:mitochondrion organization"/>
    <property type="evidence" value="ECO:0007669"/>
    <property type="project" value="TreeGrafter"/>
</dbReference>
<evidence type="ECO:0000256" key="2">
    <source>
        <dbReference type="ARBA" id="ARBA00022737"/>
    </source>
</evidence>
<evidence type="ECO:0000259" key="8">
    <source>
        <dbReference type="PROSITE" id="PS51188"/>
    </source>
</evidence>
<proteinExistence type="predicted"/>
<dbReference type="FunCoup" id="B3M9M8">
    <property type="interactions" value="1"/>
</dbReference>
<dbReference type="GO" id="GO:0031072">
    <property type="term" value="F:heat shock protein binding"/>
    <property type="evidence" value="ECO:0007669"/>
    <property type="project" value="InterPro"/>
</dbReference>
<dbReference type="GO" id="GO:0008270">
    <property type="term" value="F:zinc ion binding"/>
    <property type="evidence" value="ECO:0007669"/>
    <property type="project" value="UniProtKB-KW"/>
</dbReference>
<dbReference type="InterPro" id="IPR051938">
    <property type="entry name" value="Apopto_cytoskel_mod"/>
</dbReference>
<dbReference type="HOGENOM" id="CLU_017633_0_7_1"/>
<dbReference type="EMBL" id="CH902618">
    <property type="protein sequence ID" value="EDV39034.1"/>
    <property type="molecule type" value="Genomic_DNA"/>
</dbReference>
<dbReference type="PROSITE" id="PS50076">
    <property type="entry name" value="DNAJ_2"/>
    <property type="match status" value="1"/>
</dbReference>
<dbReference type="GO" id="GO:0005739">
    <property type="term" value="C:mitochondrion"/>
    <property type="evidence" value="ECO:0007669"/>
    <property type="project" value="TreeGrafter"/>
</dbReference>
<dbReference type="InterPro" id="IPR008971">
    <property type="entry name" value="HSP40/DnaJ_pept-bd"/>
</dbReference>
<dbReference type="InParanoid" id="B3M9M8"/>
<evidence type="ECO:0000313" key="9">
    <source>
        <dbReference type="EMBL" id="EDV39034.1"/>
    </source>
</evidence>
<dbReference type="KEGG" id="dan:6507332"/>
<dbReference type="PhylomeDB" id="B3M9M8"/>
<dbReference type="GO" id="GO:0051082">
    <property type="term" value="F:unfolded protein binding"/>
    <property type="evidence" value="ECO:0007669"/>
    <property type="project" value="InterPro"/>
</dbReference>
<evidence type="ECO:0000256" key="3">
    <source>
        <dbReference type="ARBA" id="ARBA00022771"/>
    </source>
</evidence>
<dbReference type="SUPFAM" id="SSF57938">
    <property type="entry name" value="DnaJ/Hsp40 cysteine-rich domain"/>
    <property type="match status" value="1"/>
</dbReference>
<keyword evidence="4 6" id="KW-0862">Zinc</keyword>
<dbReference type="PRINTS" id="PR00625">
    <property type="entry name" value="JDOMAIN"/>
</dbReference>
<dbReference type="GO" id="GO:0006457">
    <property type="term" value="P:protein folding"/>
    <property type="evidence" value="ECO:0007669"/>
    <property type="project" value="InterPro"/>
</dbReference>
<sequence>MLRLKFFRSHGDILTTLIGGGGLAGGVAAGGGRRALPCMDVDSGPAAAACWLWGRLMSQYQFRTQKPAYYPDRQLEAKRPSISKAGQHSQQISFPAPVKTAVQNRGMPKDYYYRVLGVHRHATIQQIRSAFYALAKRYHPDSTHSEQKLKHFQELSNAYNILTDETKRLEYDQLGGVRDERAFLEQAGNPMRADLEEAKKLESQKWSSEEINKVKSNEFDLPLKFEEATVGCKKRLDLKYLRKCDTCKGKSQLMTHRDVGKEPCRRCNGTGKVTTKTATYSSVAPCSQCKGKRFTNRNDCETCSNRGHVVATVDVMVPVPAGSKDGDVVTISNPNNKQQVTYKLQVPHSDYFKRVGNDILTDKHLNVSDAILGGTFRIRGLYETVELKIEPGTQSHTQVILKSKGVRSKEGIGNHIVTLKVRIPKNLSVKQRQLVLALAQAEEPLFEHKTDNKVAD</sequence>
<dbReference type="GO" id="GO:0043066">
    <property type="term" value="P:negative regulation of apoptotic process"/>
    <property type="evidence" value="ECO:0007669"/>
    <property type="project" value="TreeGrafter"/>
</dbReference>
<name>B3M9M8_DROAN</name>
<evidence type="ECO:0008006" key="11">
    <source>
        <dbReference type="Google" id="ProtNLM"/>
    </source>
</evidence>
<evidence type="ECO:0000313" key="10">
    <source>
        <dbReference type="Proteomes" id="UP000007801"/>
    </source>
</evidence>
<reference evidence="9 10" key="1">
    <citation type="journal article" date="2007" name="Nature">
        <title>Evolution of genes and genomes on the Drosophila phylogeny.</title>
        <authorList>
            <consortium name="Drosophila 12 Genomes Consortium"/>
            <person name="Clark A.G."/>
            <person name="Eisen M.B."/>
            <person name="Smith D.R."/>
            <person name="Bergman C.M."/>
            <person name="Oliver B."/>
            <person name="Markow T.A."/>
            <person name="Kaufman T.C."/>
            <person name="Kellis M."/>
            <person name="Gelbart W."/>
            <person name="Iyer V.N."/>
            <person name="Pollard D.A."/>
            <person name="Sackton T.B."/>
            <person name="Larracuente A.M."/>
            <person name="Singh N.D."/>
            <person name="Abad J.P."/>
            <person name="Abt D.N."/>
            <person name="Adryan B."/>
            <person name="Aguade M."/>
            <person name="Akashi H."/>
            <person name="Anderson W.W."/>
            <person name="Aquadro C.F."/>
            <person name="Ardell D.H."/>
            <person name="Arguello R."/>
            <person name="Artieri C.G."/>
            <person name="Barbash D.A."/>
            <person name="Barker D."/>
            <person name="Barsanti P."/>
            <person name="Batterham P."/>
            <person name="Batzoglou S."/>
            <person name="Begun D."/>
            <person name="Bhutkar A."/>
            <person name="Blanco E."/>
            <person name="Bosak S.A."/>
            <person name="Bradley R.K."/>
            <person name="Brand A.D."/>
            <person name="Brent M.R."/>
            <person name="Brooks A.N."/>
            <person name="Brown R.H."/>
            <person name="Butlin R.K."/>
            <person name="Caggese C."/>
            <person name="Calvi B.R."/>
            <person name="Bernardo de Carvalho A."/>
            <person name="Caspi A."/>
            <person name="Castrezana S."/>
            <person name="Celniker S.E."/>
            <person name="Chang J.L."/>
            <person name="Chapple C."/>
            <person name="Chatterji S."/>
            <person name="Chinwalla A."/>
            <person name="Civetta A."/>
            <person name="Clifton S.W."/>
            <person name="Comeron J.M."/>
            <person name="Costello J.C."/>
            <person name="Coyne J.A."/>
            <person name="Daub J."/>
            <person name="David R.G."/>
            <person name="Delcher A.L."/>
            <person name="Delehaunty K."/>
            <person name="Do C.B."/>
            <person name="Ebling H."/>
            <person name="Edwards K."/>
            <person name="Eickbush T."/>
            <person name="Evans J.D."/>
            <person name="Filipski A."/>
            <person name="Findeiss S."/>
            <person name="Freyhult E."/>
            <person name="Fulton L."/>
            <person name="Fulton R."/>
            <person name="Garcia A.C."/>
            <person name="Gardiner A."/>
            <person name="Garfield D.A."/>
            <person name="Garvin B.E."/>
            <person name="Gibson G."/>
            <person name="Gilbert D."/>
            <person name="Gnerre S."/>
            <person name="Godfrey J."/>
            <person name="Good R."/>
            <person name="Gotea V."/>
            <person name="Gravely B."/>
            <person name="Greenberg A.J."/>
            <person name="Griffiths-Jones S."/>
            <person name="Gross S."/>
            <person name="Guigo R."/>
            <person name="Gustafson E.A."/>
            <person name="Haerty W."/>
            <person name="Hahn M.W."/>
            <person name="Halligan D.L."/>
            <person name="Halpern A.L."/>
            <person name="Halter G.M."/>
            <person name="Han M.V."/>
            <person name="Heger A."/>
            <person name="Hillier L."/>
            <person name="Hinrichs A.S."/>
            <person name="Holmes I."/>
            <person name="Hoskins R.A."/>
            <person name="Hubisz M.J."/>
            <person name="Hultmark D."/>
            <person name="Huntley M.A."/>
            <person name="Jaffe D.B."/>
            <person name="Jagadeeshan S."/>
            <person name="Jeck W.R."/>
            <person name="Johnson J."/>
            <person name="Jones C.D."/>
            <person name="Jordan W.C."/>
            <person name="Karpen G.H."/>
            <person name="Kataoka E."/>
            <person name="Keightley P.D."/>
            <person name="Kheradpour P."/>
            <person name="Kirkness E.F."/>
            <person name="Koerich L.B."/>
            <person name="Kristiansen K."/>
            <person name="Kudrna D."/>
            <person name="Kulathinal R.J."/>
            <person name="Kumar S."/>
            <person name="Kwok R."/>
            <person name="Lander E."/>
            <person name="Langley C.H."/>
            <person name="Lapoint R."/>
            <person name="Lazzaro B.P."/>
            <person name="Lee S.J."/>
            <person name="Levesque L."/>
            <person name="Li R."/>
            <person name="Lin C.F."/>
            <person name="Lin M.F."/>
            <person name="Lindblad-Toh K."/>
            <person name="Llopart A."/>
            <person name="Long M."/>
            <person name="Low L."/>
            <person name="Lozovsky E."/>
            <person name="Lu J."/>
            <person name="Luo M."/>
            <person name="Machado C.A."/>
            <person name="Makalowski W."/>
            <person name="Marzo M."/>
            <person name="Matsuda M."/>
            <person name="Matzkin L."/>
            <person name="McAllister B."/>
            <person name="McBride C.S."/>
            <person name="McKernan B."/>
            <person name="McKernan K."/>
            <person name="Mendez-Lago M."/>
            <person name="Minx P."/>
            <person name="Mollenhauer M.U."/>
            <person name="Montooth K."/>
            <person name="Mount S.M."/>
            <person name="Mu X."/>
            <person name="Myers E."/>
            <person name="Negre B."/>
            <person name="Newfeld S."/>
            <person name="Nielsen R."/>
            <person name="Noor M.A."/>
            <person name="O'Grady P."/>
            <person name="Pachter L."/>
            <person name="Papaceit M."/>
            <person name="Parisi M.J."/>
            <person name="Parisi M."/>
            <person name="Parts L."/>
            <person name="Pedersen J.S."/>
            <person name="Pesole G."/>
            <person name="Phillippy A.M."/>
            <person name="Ponting C.P."/>
            <person name="Pop M."/>
            <person name="Porcelli D."/>
            <person name="Powell J.R."/>
            <person name="Prohaska S."/>
            <person name="Pruitt K."/>
            <person name="Puig M."/>
            <person name="Quesneville H."/>
            <person name="Ram K.R."/>
            <person name="Rand D."/>
            <person name="Rasmussen M.D."/>
            <person name="Reed L.K."/>
            <person name="Reenan R."/>
            <person name="Reily A."/>
            <person name="Remington K.A."/>
            <person name="Rieger T.T."/>
            <person name="Ritchie M.G."/>
            <person name="Robin C."/>
            <person name="Rogers Y.H."/>
            <person name="Rohde C."/>
            <person name="Rozas J."/>
            <person name="Rubenfield M.J."/>
            <person name="Ruiz A."/>
            <person name="Russo S."/>
            <person name="Salzberg S.L."/>
            <person name="Sanchez-Gracia A."/>
            <person name="Saranga D.J."/>
            <person name="Sato H."/>
            <person name="Schaeffer S.W."/>
            <person name="Schatz M.C."/>
            <person name="Schlenke T."/>
            <person name="Schwartz R."/>
            <person name="Segarra C."/>
            <person name="Singh R.S."/>
            <person name="Sirot L."/>
            <person name="Sirota M."/>
            <person name="Sisneros N.B."/>
            <person name="Smith C.D."/>
            <person name="Smith T.F."/>
            <person name="Spieth J."/>
            <person name="Stage D.E."/>
            <person name="Stark A."/>
            <person name="Stephan W."/>
            <person name="Strausberg R.L."/>
            <person name="Strempel S."/>
            <person name="Sturgill D."/>
            <person name="Sutton G."/>
            <person name="Sutton G.G."/>
            <person name="Tao W."/>
            <person name="Teichmann S."/>
            <person name="Tobari Y.N."/>
            <person name="Tomimura Y."/>
            <person name="Tsolas J.M."/>
            <person name="Valente V.L."/>
            <person name="Venter E."/>
            <person name="Venter J.C."/>
            <person name="Vicario S."/>
            <person name="Vieira F.G."/>
            <person name="Vilella A.J."/>
            <person name="Villasante A."/>
            <person name="Walenz B."/>
            <person name="Wang J."/>
            <person name="Wasserman M."/>
            <person name="Watts T."/>
            <person name="Wilson D."/>
            <person name="Wilson R.K."/>
            <person name="Wing R.A."/>
            <person name="Wolfner M.F."/>
            <person name="Wong A."/>
            <person name="Wong G.K."/>
            <person name="Wu C.I."/>
            <person name="Wu G."/>
            <person name="Yamamoto D."/>
            <person name="Yang H.P."/>
            <person name="Yang S.P."/>
            <person name="Yorke J.A."/>
            <person name="Yoshida K."/>
            <person name="Zdobnov E."/>
            <person name="Zhang P."/>
            <person name="Zhang Y."/>
            <person name="Zimin A.V."/>
            <person name="Baldwin J."/>
            <person name="Abdouelleil A."/>
            <person name="Abdulkadir J."/>
            <person name="Abebe A."/>
            <person name="Abera B."/>
            <person name="Abreu J."/>
            <person name="Acer S.C."/>
            <person name="Aftuck L."/>
            <person name="Alexander A."/>
            <person name="An P."/>
            <person name="Anderson E."/>
            <person name="Anderson S."/>
            <person name="Arachi H."/>
            <person name="Azer M."/>
            <person name="Bachantsang P."/>
            <person name="Barry A."/>
            <person name="Bayul T."/>
            <person name="Berlin A."/>
            <person name="Bessette D."/>
            <person name="Bloom T."/>
            <person name="Blye J."/>
            <person name="Boguslavskiy L."/>
            <person name="Bonnet C."/>
            <person name="Boukhgalter B."/>
            <person name="Bourzgui I."/>
            <person name="Brown A."/>
            <person name="Cahill P."/>
            <person name="Channer S."/>
            <person name="Cheshatsang Y."/>
            <person name="Chuda L."/>
            <person name="Citroen M."/>
            <person name="Collymore A."/>
            <person name="Cooke P."/>
            <person name="Costello M."/>
            <person name="D'Aco K."/>
            <person name="Daza R."/>
            <person name="De Haan G."/>
            <person name="DeGray S."/>
            <person name="DeMaso C."/>
            <person name="Dhargay N."/>
            <person name="Dooley K."/>
            <person name="Dooley E."/>
            <person name="Doricent M."/>
            <person name="Dorje P."/>
            <person name="Dorjee K."/>
            <person name="Dupes A."/>
            <person name="Elong R."/>
            <person name="Falk J."/>
            <person name="Farina A."/>
            <person name="Faro S."/>
            <person name="Ferguson D."/>
            <person name="Fisher S."/>
            <person name="Foley C.D."/>
            <person name="Franke A."/>
            <person name="Friedrich D."/>
            <person name="Gadbois L."/>
            <person name="Gearin G."/>
            <person name="Gearin C.R."/>
            <person name="Giannoukos G."/>
            <person name="Goode T."/>
            <person name="Graham J."/>
            <person name="Grandbois E."/>
            <person name="Grewal S."/>
            <person name="Gyaltsen K."/>
            <person name="Hafez N."/>
            <person name="Hagos B."/>
            <person name="Hall J."/>
            <person name="Henson C."/>
            <person name="Hollinger A."/>
            <person name="Honan T."/>
            <person name="Huard M.D."/>
            <person name="Hughes L."/>
            <person name="Hurhula B."/>
            <person name="Husby M.E."/>
            <person name="Kamat A."/>
            <person name="Kanga B."/>
            <person name="Kashin S."/>
            <person name="Khazanovich D."/>
            <person name="Kisner P."/>
            <person name="Lance K."/>
            <person name="Lara M."/>
            <person name="Lee W."/>
            <person name="Lennon N."/>
            <person name="Letendre F."/>
            <person name="LeVine R."/>
            <person name="Lipovsky A."/>
            <person name="Liu X."/>
            <person name="Liu J."/>
            <person name="Liu S."/>
            <person name="Lokyitsang T."/>
            <person name="Lokyitsang Y."/>
            <person name="Lubonja R."/>
            <person name="Lui A."/>
            <person name="MacDonald P."/>
            <person name="Magnisalis V."/>
            <person name="Maru K."/>
            <person name="Matthews C."/>
            <person name="McCusker W."/>
            <person name="McDonough S."/>
            <person name="Mehta T."/>
            <person name="Meldrim J."/>
            <person name="Meneus L."/>
            <person name="Mihai O."/>
            <person name="Mihalev A."/>
            <person name="Mihova T."/>
            <person name="Mittelman R."/>
            <person name="Mlenga V."/>
            <person name="Montmayeur A."/>
            <person name="Mulrain L."/>
            <person name="Navidi A."/>
            <person name="Naylor J."/>
            <person name="Negash T."/>
            <person name="Nguyen T."/>
            <person name="Nguyen N."/>
            <person name="Nicol R."/>
            <person name="Norbu C."/>
            <person name="Norbu N."/>
            <person name="Novod N."/>
            <person name="O'Neill B."/>
            <person name="Osman S."/>
            <person name="Markiewicz E."/>
            <person name="Oyono O.L."/>
            <person name="Patti C."/>
            <person name="Phunkhang P."/>
            <person name="Pierre F."/>
            <person name="Priest M."/>
            <person name="Raghuraman S."/>
            <person name="Rege F."/>
            <person name="Reyes R."/>
            <person name="Rise C."/>
            <person name="Rogov P."/>
            <person name="Ross K."/>
            <person name="Ryan E."/>
            <person name="Settipalli S."/>
            <person name="Shea T."/>
            <person name="Sherpa N."/>
            <person name="Shi L."/>
            <person name="Shih D."/>
            <person name="Sparrow T."/>
            <person name="Spaulding J."/>
            <person name="Stalker J."/>
            <person name="Stange-Thomann N."/>
            <person name="Stavropoulos S."/>
            <person name="Stone C."/>
            <person name="Strader C."/>
            <person name="Tesfaye S."/>
            <person name="Thomson T."/>
            <person name="Thoulutsang Y."/>
            <person name="Thoulutsang D."/>
            <person name="Topham K."/>
            <person name="Topping I."/>
            <person name="Tsamla T."/>
            <person name="Vassiliev H."/>
            <person name="Vo A."/>
            <person name="Wangchuk T."/>
            <person name="Wangdi T."/>
            <person name="Weiand M."/>
            <person name="Wilkinson J."/>
            <person name="Wilson A."/>
            <person name="Yadav S."/>
            <person name="Young G."/>
            <person name="Yu Q."/>
            <person name="Zembek L."/>
            <person name="Zhong D."/>
            <person name="Zimmer A."/>
            <person name="Zwirko Z."/>
            <person name="Jaffe D.B."/>
            <person name="Alvarez P."/>
            <person name="Brockman W."/>
            <person name="Butler J."/>
            <person name="Chin C."/>
            <person name="Gnerre S."/>
            <person name="Grabherr M."/>
            <person name="Kleber M."/>
            <person name="Mauceli E."/>
            <person name="MacCallum I."/>
        </authorList>
    </citation>
    <scope>NUCLEOTIDE SEQUENCE [LARGE SCALE GENOMIC DNA]</scope>
    <source>
        <strain evidence="10">Tucson 14024-0371.13</strain>
    </source>
</reference>
<evidence type="ECO:0000256" key="6">
    <source>
        <dbReference type="PROSITE-ProRule" id="PRU00546"/>
    </source>
</evidence>
<feature type="zinc finger region" description="CR-type" evidence="6">
    <location>
        <begin position="231"/>
        <end position="312"/>
    </location>
</feature>
<dbReference type="SUPFAM" id="SSF46565">
    <property type="entry name" value="Chaperone J-domain"/>
    <property type="match status" value="1"/>
</dbReference>
<accession>B3M9M8</accession>
<dbReference type="STRING" id="7217.B3M9M8"/>
<keyword evidence="5" id="KW-0143">Chaperone</keyword>
<dbReference type="InterPro" id="IPR036410">
    <property type="entry name" value="HSP_DnaJ_Cys-rich_dom_sf"/>
</dbReference>
<dbReference type="Gene3D" id="2.10.230.10">
    <property type="entry name" value="Heat shock protein DnaJ, cysteine-rich domain"/>
    <property type="match status" value="1"/>
</dbReference>